<comment type="caution">
    <text evidence="5">Lacks conserved residue(s) required for the propagation of feature annotation.</text>
</comment>
<feature type="binding site" evidence="5">
    <location>
        <position position="121"/>
    </location>
    <ligand>
        <name>acetyl-CoA</name>
        <dbReference type="ChEBI" id="CHEBI:57288"/>
    </ligand>
</feature>
<dbReference type="PROSITE" id="PS51186">
    <property type="entry name" value="GNAT"/>
    <property type="match status" value="1"/>
</dbReference>
<evidence type="ECO:0000313" key="7">
    <source>
        <dbReference type="EMBL" id="SHG02854.1"/>
    </source>
</evidence>
<dbReference type="EMBL" id="FQWD01000002">
    <property type="protein sequence ID" value="SHG02854.1"/>
    <property type="molecule type" value="Genomic_DNA"/>
</dbReference>
<evidence type="ECO:0000259" key="6">
    <source>
        <dbReference type="PROSITE" id="PS51186"/>
    </source>
</evidence>
<comment type="similarity">
    <text evidence="1 5">Belongs to the acetyltransferase family. RimI subfamily.</text>
</comment>
<keyword evidence="3 5" id="KW-0808">Transferase</keyword>
<dbReference type="PANTHER" id="PTHR43420">
    <property type="entry name" value="ACETYLTRANSFERASE"/>
    <property type="match status" value="1"/>
</dbReference>
<protein>
    <recommendedName>
        <fullName evidence="5">[Ribosomal protein bS18]-alanine N-acetyltransferase</fullName>
        <ecNumber evidence="5">2.3.1.266</ecNumber>
    </recommendedName>
</protein>
<comment type="function">
    <text evidence="5">Acetylates the N-terminal alanine of ribosomal protein bS18.</text>
</comment>
<keyword evidence="8" id="KW-1185">Reference proteome</keyword>
<feature type="active site" description="Proton donor" evidence="5">
    <location>
        <position position="128"/>
    </location>
</feature>
<evidence type="ECO:0000256" key="2">
    <source>
        <dbReference type="ARBA" id="ARBA00022490"/>
    </source>
</evidence>
<proteinExistence type="inferred from homology"/>
<dbReference type="Proteomes" id="UP000184520">
    <property type="component" value="Unassembled WGS sequence"/>
</dbReference>
<dbReference type="InterPro" id="IPR043690">
    <property type="entry name" value="RimI"/>
</dbReference>
<comment type="catalytic activity">
    <reaction evidence="5">
        <text>N-terminal L-alanyl-[ribosomal protein bS18] + acetyl-CoA = N-terminal N(alpha)-acetyl-L-alanyl-[ribosomal protein bS18] + CoA + H(+)</text>
        <dbReference type="Rhea" id="RHEA:43756"/>
        <dbReference type="Rhea" id="RHEA-COMP:10676"/>
        <dbReference type="Rhea" id="RHEA-COMP:10677"/>
        <dbReference type="ChEBI" id="CHEBI:15378"/>
        <dbReference type="ChEBI" id="CHEBI:57287"/>
        <dbReference type="ChEBI" id="CHEBI:57288"/>
        <dbReference type="ChEBI" id="CHEBI:64718"/>
        <dbReference type="ChEBI" id="CHEBI:83683"/>
        <dbReference type="EC" id="2.3.1.266"/>
    </reaction>
</comment>
<dbReference type="GO" id="GO:0008999">
    <property type="term" value="F:protein-N-terminal-alanine acetyltransferase activity"/>
    <property type="evidence" value="ECO:0007669"/>
    <property type="project" value="UniProtKB-UniRule"/>
</dbReference>
<sequence>MASVGCAVSKLNPVMTLLPLLAADAEQAHAIHTAVQYKPWSRKTFEDCLTQPYEGWMLKQDGSINGFCILLYVLDEVTLMEIAVAPEQQGKGLGREMLTFVLSHCKAKGMHSCWLEVRASNAPAIHLYTKQGFETVETRKGYYPTSSGREDAIVMKRDLLR</sequence>
<dbReference type="InterPro" id="IPR000182">
    <property type="entry name" value="GNAT_dom"/>
</dbReference>
<dbReference type="SUPFAM" id="SSF55729">
    <property type="entry name" value="Acyl-CoA N-acyltransferases (Nat)"/>
    <property type="match status" value="1"/>
</dbReference>
<evidence type="ECO:0000256" key="4">
    <source>
        <dbReference type="ARBA" id="ARBA00023315"/>
    </source>
</evidence>
<dbReference type="InterPro" id="IPR016181">
    <property type="entry name" value="Acyl_CoA_acyltransferase"/>
</dbReference>
<dbReference type="AlphaFoldDB" id="A0A1M5GGK3"/>
<name>A0A1M5GGK3_9ALTE</name>
<dbReference type="GO" id="GO:0005737">
    <property type="term" value="C:cytoplasm"/>
    <property type="evidence" value="ECO:0007669"/>
    <property type="project" value="UniProtKB-SubCell"/>
</dbReference>
<evidence type="ECO:0000256" key="3">
    <source>
        <dbReference type="ARBA" id="ARBA00022679"/>
    </source>
</evidence>
<feature type="binding site" evidence="5">
    <location>
        <begin position="82"/>
        <end position="84"/>
    </location>
    <ligand>
        <name>acetyl-CoA</name>
        <dbReference type="ChEBI" id="CHEBI:57288"/>
    </ligand>
</feature>
<evidence type="ECO:0000256" key="1">
    <source>
        <dbReference type="ARBA" id="ARBA00005395"/>
    </source>
</evidence>
<accession>A0A1M5GGK3</accession>
<dbReference type="Gene3D" id="3.40.630.30">
    <property type="match status" value="1"/>
</dbReference>
<organism evidence="7 8">
    <name type="scientific">Marisediminitalea aggregata</name>
    <dbReference type="NCBI Taxonomy" id="634436"/>
    <lineage>
        <taxon>Bacteria</taxon>
        <taxon>Pseudomonadati</taxon>
        <taxon>Pseudomonadota</taxon>
        <taxon>Gammaproteobacteria</taxon>
        <taxon>Alteromonadales</taxon>
        <taxon>Alteromonadaceae</taxon>
        <taxon>Marisediminitalea</taxon>
    </lineage>
</organism>
<dbReference type="STRING" id="634436.SAMN05216361_1008"/>
<feature type="domain" description="N-acetyltransferase" evidence="6">
    <location>
        <begin position="15"/>
        <end position="160"/>
    </location>
</feature>
<feature type="active site" description="Proton acceptor" evidence="5">
    <location>
        <position position="116"/>
    </location>
</feature>
<reference evidence="8" key="1">
    <citation type="submission" date="2016-11" db="EMBL/GenBank/DDBJ databases">
        <authorList>
            <person name="Varghese N."/>
            <person name="Submissions S."/>
        </authorList>
    </citation>
    <scope>NUCLEOTIDE SEQUENCE [LARGE SCALE GENOMIC DNA]</scope>
    <source>
        <strain evidence="8">CGMCC 1.8995</strain>
    </source>
</reference>
<dbReference type="InterPro" id="IPR006464">
    <property type="entry name" value="AcTrfase_RimI/Ard1"/>
</dbReference>
<dbReference type="HAMAP" id="MF_02210">
    <property type="entry name" value="RimI"/>
    <property type="match status" value="1"/>
</dbReference>
<dbReference type="NCBIfam" id="TIGR01575">
    <property type="entry name" value="rimI"/>
    <property type="match status" value="1"/>
</dbReference>
<dbReference type="Pfam" id="PF00583">
    <property type="entry name" value="Acetyltransf_1"/>
    <property type="match status" value="1"/>
</dbReference>
<dbReference type="CDD" id="cd04301">
    <property type="entry name" value="NAT_SF"/>
    <property type="match status" value="1"/>
</dbReference>
<keyword evidence="4 5" id="KW-0012">Acyltransferase</keyword>
<evidence type="ECO:0000256" key="5">
    <source>
        <dbReference type="HAMAP-Rule" id="MF_02210"/>
    </source>
</evidence>
<gene>
    <name evidence="5" type="primary">rimI</name>
    <name evidence="7" type="ORF">SAMN05216361_1008</name>
</gene>
<dbReference type="PANTHER" id="PTHR43420:SF51">
    <property type="entry name" value="PEPTIDYL-LYSINE N-ACETYLTRANSFERASE YIAC"/>
    <property type="match status" value="1"/>
</dbReference>
<evidence type="ECO:0000313" key="8">
    <source>
        <dbReference type="Proteomes" id="UP000184520"/>
    </source>
</evidence>
<comment type="subcellular location">
    <subcellularLocation>
        <location evidence="5">Cytoplasm</location>
    </subcellularLocation>
</comment>
<dbReference type="InterPro" id="IPR050680">
    <property type="entry name" value="YpeA/RimI_acetyltransf"/>
</dbReference>
<dbReference type="EC" id="2.3.1.266" evidence="5"/>
<keyword evidence="2 5" id="KW-0963">Cytoplasm</keyword>